<protein>
    <submittedName>
        <fullName evidence="6">FAD-dependent oxidoreductase</fullName>
    </submittedName>
</protein>
<dbReference type="PANTHER" id="PTHR42887:SF2">
    <property type="entry name" value="OS12G0638800 PROTEIN"/>
    <property type="match status" value="1"/>
</dbReference>
<comment type="caution">
    <text evidence="6">The sequence shown here is derived from an EMBL/GenBank/DDBJ whole genome shotgun (WGS) entry which is preliminary data.</text>
</comment>
<reference evidence="7" key="1">
    <citation type="submission" date="2015-07" db="EMBL/GenBank/DDBJ databases">
        <title>Draft genome sequence of Acetobacterium bakii DSM 8293, a potential psychrophilic chemical producer through syngas fermentation.</title>
        <authorList>
            <person name="Song Y."/>
            <person name="Hwang S."/>
            <person name="Cho B.-K."/>
        </authorList>
    </citation>
    <scope>NUCLEOTIDE SEQUENCE [LARGE SCALE GENOMIC DNA]</scope>
    <source>
        <strain evidence="7">DSM 8239</strain>
    </source>
</reference>
<dbReference type="InterPro" id="IPR055178">
    <property type="entry name" value="RsdA/BaiN/AoA(So)-like_dom"/>
</dbReference>
<dbReference type="InterPro" id="IPR023166">
    <property type="entry name" value="BaiN-like_dom_sf"/>
</dbReference>
<dbReference type="EMBL" id="LGYO01000006">
    <property type="protein sequence ID" value="KNZ43275.1"/>
    <property type="molecule type" value="Genomic_DNA"/>
</dbReference>
<evidence type="ECO:0000259" key="5">
    <source>
        <dbReference type="Pfam" id="PF22780"/>
    </source>
</evidence>
<proteinExistence type="predicted"/>
<feature type="domain" description="RsdA/BaiN/AoA(So)-like Rossmann fold-like" evidence="4">
    <location>
        <begin position="3"/>
        <end position="408"/>
    </location>
</feature>
<evidence type="ECO:0000256" key="2">
    <source>
        <dbReference type="ARBA" id="ARBA00022630"/>
    </source>
</evidence>
<dbReference type="PATRIC" id="fig|52689.4.peg.3147"/>
<keyword evidence="7" id="KW-1185">Reference proteome</keyword>
<dbReference type="InterPro" id="IPR057661">
    <property type="entry name" value="RsdA/BaiN/AoA(So)_Rossmann"/>
</dbReference>
<dbReference type="SUPFAM" id="SSF51905">
    <property type="entry name" value="FAD/NAD(P)-binding domain"/>
    <property type="match status" value="1"/>
</dbReference>
<dbReference type="NCBIfam" id="TIGR00275">
    <property type="entry name" value="aminoacetone oxidase family FAD-binding enzyme"/>
    <property type="match status" value="1"/>
</dbReference>
<dbReference type="AlphaFoldDB" id="A0A0L6U654"/>
<dbReference type="Gene3D" id="1.10.8.260">
    <property type="entry name" value="HI0933 insert domain-like"/>
    <property type="match status" value="1"/>
</dbReference>
<dbReference type="Pfam" id="PF03486">
    <property type="entry name" value="HI0933_like"/>
    <property type="match status" value="1"/>
</dbReference>
<dbReference type="Gene3D" id="2.40.30.10">
    <property type="entry name" value="Translation factors"/>
    <property type="match status" value="1"/>
</dbReference>
<evidence type="ECO:0000313" key="6">
    <source>
        <dbReference type="EMBL" id="KNZ43275.1"/>
    </source>
</evidence>
<dbReference type="OrthoDB" id="9773233at2"/>
<keyword evidence="3" id="KW-0274">FAD</keyword>
<feature type="domain" description="RsdA/BaiN/AoA(So)-like insert" evidence="5">
    <location>
        <begin position="191"/>
        <end position="355"/>
    </location>
</feature>
<evidence type="ECO:0000259" key="4">
    <source>
        <dbReference type="Pfam" id="PF03486"/>
    </source>
</evidence>
<comment type="cofactor">
    <cofactor evidence="1">
        <name>FAD</name>
        <dbReference type="ChEBI" id="CHEBI:57692"/>
    </cofactor>
</comment>
<gene>
    <name evidence="6" type="ORF">AKG39_02210</name>
</gene>
<accession>A0A0L6U654</accession>
<dbReference type="InterPro" id="IPR036188">
    <property type="entry name" value="FAD/NAD-bd_sf"/>
</dbReference>
<dbReference type="SUPFAM" id="SSF160996">
    <property type="entry name" value="HI0933 insert domain-like"/>
    <property type="match status" value="1"/>
</dbReference>
<dbReference type="PRINTS" id="PR00368">
    <property type="entry name" value="FADPNR"/>
</dbReference>
<sequence length="411" mass="45146">MSKIVIVGGGPAGMMAAVAAGNNGHAVDLYDGNEKLGKKLYITGKGRCNLTNACDIGDYFENIVSNHSFLYSALYSFTNENFMALMEEHGVALKVERAERVFPVTDKSNDVIKGFKNALHQKKCHVRLNEKIVDLIVEDDTVKGIVLENGESRLYDAVILATGGKSYPSTGSDGNFFSVLERYGHRIKFPKPALVPMNTKEDWPRELQGLALKNVTLTLSRKTPKGDIKVKSLLGEMLFTHFGVSGPLVLSLSSYITASPKTYELILDLKPGLTMEQMENRLQRDFEKYNNKNFANALGDLLPSKMIPIMVELSGIDPNLKVNQITREQRKKLVQCFKNLVINVAGLRDFTEAIITSGGVDVKEVDPGTMASKKIKNLYFAGEMLDVDALTGGFNIQIAASTGWLAGNAIE</sequence>
<dbReference type="Proteomes" id="UP000036873">
    <property type="component" value="Unassembled WGS sequence"/>
</dbReference>
<dbReference type="InterPro" id="IPR004792">
    <property type="entry name" value="BaiN-like"/>
</dbReference>
<dbReference type="Gene3D" id="3.50.50.60">
    <property type="entry name" value="FAD/NAD(P)-binding domain"/>
    <property type="match status" value="1"/>
</dbReference>
<keyword evidence="2" id="KW-0285">Flavoprotein</keyword>
<dbReference type="RefSeq" id="WP_050738724.1">
    <property type="nucleotide sequence ID" value="NZ_LGYO01000006.1"/>
</dbReference>
<evidence type="ECO:0000313" key="7">
    <source>
        <dbReference type="Proteomes" id="UP000036873"/>
    </source>
</evidence>
<dbReference type="Pfam" id="PF22780">
    <property type="entry name" value="HI0933_like_1st"/>
    <property type="match status" value="1"/>
</dbReference>
<evidence type="ECO:0000256" key="1">
    <source>
        <dbReference type="ARBA" id="ARBA00001974"/>
    </source>
</evidence>
<organism evidence="6 7">
    <name type="scientific">Acetobacterium bakii</name>
    <dbReference type="NCBI Taxonomy" id="52689"/>
    <lineage>
        <taxon>Bacteria</taxon>
        <taxon>Bacillati</taxon>
        <taxon>Bacillota</taxon>
        <taxon>Clostridia</taxon>
        <taxon>Eubacteriales</taxon>
        <taxon>Eubacteriaceae</taxon>
        <taxon>Acetobacterium</taxon>
    </lineage>
</organism>
<dbReference type="PANTHER" id="PTHR42887">
    <property type="entry name" value="OS12G0638800 PROTEIN"/>
    <property type="match status" value="1"/>
</dbReference>
<evidence type="ECO:0000256" key="3">
    <source>
        <dbReference type="ARBA" id="ARBA00022827"/>
    </source>
</evidence>
<dbReference type="STRING" id="52689.AKG39_02210"/>
<dbReference type="PRINTS" id="PR00411">
    <property type="entry name" value="PNDRDTASEI"/>
</dbReference>
<name>A0A0L6U654_9FIRM</name>